<evidence type="ECO:0000313" key="2">
    <source>
        <dbReference type="Proteomes" id="UP000244928"/>
    </source>
</evidence>
<dbReference type="AlphaFoldDB" id="A0A2S1RCU8"/>
<keyword evidence="1" id="KW-0614">Plasmid</keyword>
<name>A0A2S1RCU8_9ACTN</name>
<dbReference type="Gene3D" id="3.20.20.70">
    <property type="entry name" value="Aldolase class I"/>
    <property type="match status" value="1"/>
</dbReference>
<protein>
    <submittedName>
        <fullName evidence="1">Uncharacterized protein</fullName>
    </submittedName>
</protein>
<proteinExistence type="predicted"/>
<dbReference type="PANTHER" id="PTHR42747">
    <property type="entry name" value="NITRONATE MONOOXYGENASE-RELATED"/>
    <property type="match status" value="1"/>
</dbReference>
<accession>A0A2S1RCU8</accession>
<dbReference type="KEGG" id="dlu:A6035_17405"/>
<dbReference type="GO" id="GO:0018580">
    <property type="term" value="F:nitronate monooxygenase activity"/>
    <property type="evidence" value="ECO:0007669"/>
    <property type="project" value="TreeGrafter"/>
</dbReference>
<dbReference type="PANTHER" id="PTHR42747:SF3">
    <property type="entry name" value="NITRONATE MONOOXYGENASE-RELATED"/>
    <property type="match status" value="1"/>
</dbReference>
<keyword evidence="2" id="KW-1185">Reference proteome</keyword>
<dbReference type="SUPFAM" id="SSF51412">
    <property type="entry name" value="Inosine monophosphate dehydrogenase (IMPDH)"/>
    <property type="match status" value="1"/>
</dbReference>
<dbReference type="RefSeq" id="WP_108849416.1">
    <property type="nucleotide sequence ID" value="NZ_CP015450.1"/>
</dbReference>
<reference evidence="1 2" key="1">
    <citation type="submission" date="2016-04" db="EMBL/GenBank/DDBJ databases">
        <title>Complete genome sequence of Dietzia lutea YIM 80766T, a strain isolated from desert soil in Egypt.</title>
        <authorList>
            <person name="Zhao J."/>
            <person name="Hu B."/>
            <person name="Geng S."/>
            <person name="Nie Y."/>
            <person name="Tang Y."/>
        </authorList>
    </citation>
    <scope>NUCLEOTIDE SEQUENCE [LARGE SCALE GENOMIC DNA]</scope>
    <source>
        <strain evidence="1 2">YIM 80766</strain>
        <plasmid evidence="1 2">unnamed1</plasmid>
    </source>
</reference>
<sequence length="80" mass="8359">MRRGGHEPVAVVSCTFGIPAREVVETLQDVKTAVMVTVAGVRDARLAVEAGVDWLSLQSAEAGGHRLTTTVGELADRVGS</sequence>
<dbReference type="InterPro" id="IPR013785">
    <property type="entry name" value="Aldolase_TIM"/>
</dbReference>
<geneLocation type="plasmid" evidence="1 2">
    <name>unnamed1</name>
</geneLocation>
<organism evidence="1 2">
    <name type="scientific">Dietzia lutea</name>
    <dbReference type="NCBI Taxonomy" id="546160"/>
    <lineage>
        <taxon>Bacteria</taxon>
        <taxon>Bacillati</taxon>
        <taxon>Actinomycetota</taxon>
        <taxon>Actinomycetes</taxon>
        <taxon>Mycobacteriales</taxon>
        <taxon>Dietziaceae</taxon>
        <taxon>Dietzia</taxon>
    </lineage>
</organism>
<evidence type="ECO:0000313" key="1">
    <source>
        <dbReference type="EMBL" id="AWH94123.1"/>
    </source>
</evidence>
<dbReference type="Proteomes" id="UP000244928">
    <property type="component" value="Plasmid unnamed1"/>
</dbReference>
<dbReference type="EMBL" id="CP015450">
    <property type="protein sequence ID" value="AWH94123.1"/>
    <property type="molecule type" value="Genomic_DNA"/>
</dbReference>
<dbReference type="OrthoDB" id="9778912at2"/>
<dbReference type="Pfam" id="PF03060">
    <property type="entry name" value="NMO"/>
    <property type="match status" value="1"/>
</dbReference>
<gene>
    <name evidence="1" type="ORF">A6035_17405</name>
</gene>